<dbReference type="HOGENOM" id="CLU_1838595_0_0_1"/>
<dbReference type="AlphaFoldDB" id="D8TD80"/>
<keyword evidence="2" id="KW-1185">Reference proteome</keyword>
<gene>
    <name evidence="1" type="ORF">SELMODRAFT_431616</name>
</gene>
<dbReference type="EMBL" id="GL377727">
    <property type="protein sequence ID" value="EFJ05374.1"/>
    <property type="molecule type" value="Genomic_DNA"/>
</dbReference>
<dbReference type="Gramene" id="EFJ05374">
    <property type="protein sequence ID" value="EFJ05374"/>
    <property type="gene ID" value="SELMODRAFT_431616"/>
</dbReference>
<dbReference type="InParanoid" id="D8TD80"/>
<accession>D8TD80</accession>
<name>D8TD80_SELML</name>
<sequence length="140" mass="15250">MTQADQAKELFDRMDHQCRNSWDTLLQEFVADGIAPRISRKVGGGEMPLRMNAGKRYCLLDALTTANAHAGHHAAVQLLFASMLLDGIKPDELTFVCLLSSVAYTGIVDEVRERSMAMVADNFVDVLLSHRSAGEGGEAA</sequence>
<reference evidence="1 2" key="1">
    <citation type="journal article" date="2011" name="Science">
        <title>The Selaginella genome identifies genetic changes associated with the evolution of vascular plants.</title>
        <authorList>
            <person name="Banks J.A."/>
            <person name="Nishiyama T."/>
            <person name="Hasebe M."/>
            <person name="Bowman J.L."/>
            <person name="Gribskov M."/>
            <person name="dePamphilis C."/>
            <person name="Albert V.A."/>
            <person name="Aono N."/>
            <person name="Aoyama T."/>
            <person name="Ambrose B.A."/>
            <person name="Ashton N.W."/>
            <person name="Axtell M.J."/>
            <person name="Barker E."/>
            <person name="Barker M.S."/>
            <person name="Bennetzen J.L."/>
            <person name="Bonawitz N.D."/>
            <person name="Chapple C."/>
            <person name="Cheng C."/>
            <person name="Correa L.G."/>
            <person name="Dacre M."/>
            <person name="DeBarry J."/>
            <person name="Dreyer I."/>
            <person name="Elias M."/>
            <person name="Engstrom E.M."/>
            <person name="Estelle M."/>
            <person name="Feng L."/>
            <person name="Finet C."/>
            <person name="Floyd S.K."/>
            <person name="Frommer W.B."/>
            <person name="Fujita T."/>
            <person name="Gramzow L."/>
            <person name="Gutensohn M."/>
            <person name="Harholt J."/>
            <person name="Hattori M."/>
            <person name="Heyl A."/>
            <person name="Hirai T."/>
            <person name="Hiwatashi Y."/>
            <person name="Ishikawa M."/>
            <person name="Iwata M."/>
            <person name="Karol K.G."/>
            <person name="Koehler B."/>
            <person name="Kolukisaoglu U."/>
            <person name="Kubo M."/>
            <person name="Kurata T."/>
            <person name="Lalonde S."/>
            <person name="Li K."/>
            <person name="Li Y."/>
            <person name="Litt A."/>
            <person name="Lyons E."/>
            <person name="Manning G."/>
            <person name="Maruyama T."/>
            <person name="Michael T.P."/>
            <person name="Mikami K."/>
            <person name="Miyazaki S."/>
            <person name="Morinaga S."/>
            <person name="Murata T."/>
            <person name="Mueller-Roeber B."/>
            <person name="Nelson D.R."/>
            <person name="Obara M."/>
            <person name="Oguri Y."/>
            <person name="Olmstead R.G."/>
            <person name="Onodera N."/>
            <person name="Petersen B.L."/>
            <person name="Pils B."/>
            <person name="Prigge M."/>
            <person name="Rensing S.A."/>
            <person name="Riano-Pachon D.M."/>
            <person name="Roberts A.W."/>
            <person name="Sato Y."/>
            <person name="Scheller H.V."/>
            <person name="Schulz B."/>
            <person name="Schulz C."/>
            <person name="Shakirov E.V."/>
            <person name="Shibagaki N."/>
            <person name="Shinohara N."/>
            <person name="Shippen D.E."/>
            <person name="Soerensen I."/>
            <person name="Sotooka R."/>
            <person name="Sugimoto N."/>
            <person name="Sugita M."/>
            <person name="Sumikawa N."/>
            <person name="Tanurdzic M."/>
            <person name="Theissen G."/>
            <person name="Ulvskov P."/>
            <person name="Wakazuki S."/>
            <person name="Weng J.K."/>
            <person name="Willats W.W."/>
            <person name="Wipf D."/>
            <person name="Wolf P.G."/>
            <person name="Yang L."/>
            <person name="Zimmer A.D."/>
            <person name="Zhu Q."/>
            <person name="Mitros T."/>
            <person name="Hellsten U."/>
            <person name="Loque D."/>
            <person name="Otillar R."/>
            <person name="Salamov A."/>
            <person name="Schmutz J."/>
            <person name="Shapiro H."/>
            <person name="Lindquist E."/>
            <person name="Lucas S."/>
            <person name="Rokhsar D."/>
            <person name="Grigoriev I.V."/>
        </authorList>
    </citation>
    <scope>NUCLEOTIDE SEQUENCE [LARGE SCALE GENOMIC DNA]</scope>
</reference>
<evidence type="ECO:0000313" key="2">
    <source>
        <dbReference type="Proteomes" id="UP000001514"/>
    </source>
</evidence>
<dbReference type="InterPro" id="IPR011990">
    <property type="entry name" value="TPR-like_helical_dom_sf"/>
</dbReference>
<proteinExistence type="predicted"/>
<dbReference type="KEGG" id="smo:SELMODRAFT_431616"/>
<protein>
    <submittedName>
        <fullName evidence="1">Uncharacterized protein</fullName>
    </submittedName>
</protein>
<evidence type="ECO:0000313" key="1">
    <source>
        <dbReference type="EMBL" id="EFJ05374.1"/>
    </source>
</evidence>
<dbReference type="Gene3D" id="1.25.40.10">
    <property type="entry name" value="Tetratricopeptide repeat domain"/>
    <property type="match status" value="1"/>
</dbReference>
<dbReference type="Proteomes" id="UP000001514">
    <property type="component" value="Unassembled WGS sequence"/>
</dbReference>
<organism evidence="2">
    <name type="scientific">Selaginella moellendorffii</name>
    <name type="common">Spikemoss</name>
    <dbReference type="NCBI Taxonomy" id="88036"/>
    <lineage>
        <taxon>Eukaryota</taxon>
        <taxon>Viridiplantae</taxon>
        <taxon>Streptophyta</taxon>
        <taxon>Embryophyta</taxon>
        <taxon>Tracheophyta</taxon>
        <taxon>Lycopodiopsida</taxon>
        <taxon>Selaginellales</taxon>
        <taxon>Selaginellaceae</taxon>
        <taxon>Selaginella</taxon>
    </lineage>
</organism>